<gene>
    <name evidence="8" type="ORF">CLV97_10349</name>
</gene>
<evidence type="ECO:0000256" key="6">
    <source>
        <dbReference type="ARBA" id="ARBA00023136"/>
    </source>
</evidence>
<organism evidence="8 9">
    <name type="scientific">Planifilum fimeticola</name>
    <dbReference type="NCBI Taxonomy" id="201975"/>
    <lineage>
        <taxon>Bacteria</taxon>
        <taxon>Bacillati</taxon>
        <taxon>Bacillota</taxon>
        <taxon>Bacilli</taxon>
        <taxon>Bacillales</taxon>
        <taxon>Thermoactinomycetaceae</taxon>
        <taxon>Planifilum</taxon>
    </lineage>
</organism>
<accession>A0A2T0LHY8</accession>
<dbReference type="RefSeq" id="WP_106344007.1">
    <property type="nucleotide sequence ID" value="NZ_PVNE01000003.1"/>
</dbReference>
<keyword evidence="3" id="KW-1003">Cell membrane</keyword>
<dbReference type="InterPro" id="IPR036259">
    <property type="entry name" value="MFS_trans_sf"/>
</dbReference>
<evidence type="ECO:0000256" key="4">
    <source>
        <dbReference type="ARBA" id="ARBA00022692"/>
    </source>
</evidence>
<evidence type="ECO:0000256" key="3">
    <source>
        <dbReference type="ARBA" id="ARBA00022475"/>
    </source>
</evidence>
<evidence type="ECO:0000313" key="9">
    <source>
        <dbReference type="Proteomes" id="UP000237797"/>
    </source>
</evidence>
<dbReference type="Proteomes" id="UP000237797">
    <property type="component" value="Unassembled WGS sequence"/>
</dbReference>
<dbReference type="OrthoDB" id="9775268at2"/>
<keyword evidence="5 7" id="KW-1133">Transmembrane helix</keyword>
<protein>
    <submittedName>
        <fullName evidence="8">Transmembrane secretion effector</fullName>
    </submittedName>
</protein>
<evidence type="ECO:0000256" key="2">
    <source>
        <dbReference type="ARBA" id="ARBA00022448"/>
    </source>
</evidence>
<keyword evidence="6 7" id="KW-0472">Membrane</keyword>
<dbReference type="Gene3D" id="1.20.1250.20">
    <property type="entry name" value="MFS general substrate transporter like domains"/>
    <property type="match status" value="1"/>
</dbReference>
<keyword evidence="9" id="KW-1185">Reference proteome</keyword>
<evidence type="ECO:0000256" key="1">
    <source>
        <dbReference type="ARBA" id="ARBA00004651"/>
    </source>
</evidence>
<evidence type="ECO:0000313" key="8">
    <source>
        <dbReference type="EMBL" id="PRX42034.1"/>
    </source>
</evidence>
<dbReference type="AlphaFoldDB" id="A0A2T0LHY8"/>
<feature type="transmembrane region" description="Helical" evidence="7">
    <location>
        <begin position="79"/>
        <end position="104"/>
    </location>
</feature>
<comment type="subcellular location">
    <subcellularLocation>
        <location evidence="1">Cell membrane</location>
        <topology evidence="1">Multi-pass membrane protein</topology>
    </subcellularLocation>
</comment>
<feature type="transmembrane region" description="Helical" evidence="7">
    <location>
        <begin position="46"/>
        <end position="67"/>
    </location>
</feature>
<evidence type="ECO:0000256" key="7">
    <source>
        <dbReference type="SAM" id="Phobius"/>
    </source>
</evidence>
<feature type="transmembrane region" description="Helical" evidence="7">
    <location>
        <begin position="21"/>
        <end position="40"/>
    </location>
</feature>
<comment type="caution">
    <text evidence="8">The sequence shown here is derived from an EMBL/GenBank/DDBJ whole genome shotgun (WGS) entry which is preliminary data.</text>
</comment>
<sequence>MRTLFAPLTHRSYRLLWIAQVFSDFGNFFDLVALEALIVYEWGLGAGALAAFAFAAGLPWILIGPWVALLVDRMSKKRLMLICCILRIPFVIGFILAPDLYWLLPLVFLKEILDVLFDPARQASLRWLVPRDRLEQANALGQLSLNTSKIAAPAFGGLVFAVSGSETVFYWKRGDFCWPPSFC</sequence>
<name>A0A2T0LHY8_9BACL</name>
<dbReference type="InterPro" id="IPR010290">
    <property type="entry name" value="TM_effector"/>
</dbReference>
<dbReference type="SUPFAM" id="SSF103473">
    <property type="entry name" value="MFS general substrate transporter"/>
    <property type="match status" value="1"/>
</dbReference>
<evidence type="ECO:0000256" key="5">
    <source>
        <dbReference type="ARBA" id="ARBA00022989"/>
    </source>
</evidence>
<dbReference type="EMBL" id="PVNE01000003">
    <property type="protein sequence ID" value="PRX42034.1"/>
    <property type="molecule type" value="Genomic_DNA"/>
</dbReference>
<dbReference type="Pfam" id="PF05977">
    <property type="entry name" value="MFS_3"/>
    <property type="match status" value="1"/>
</dbReference>
<keyword evidence="2" id="KW-0813">Transport</keyword>
<proteinExistence type="predicted"/>
<reference evidence="8 9" key="1">
    <citation type="submission" date="2018-03" db="EMBL/GenBank/DDBJ databases">
        <title>Genomic Encyclopedia of Archaeal and Bacterial Type Strains, Phase II (KMG-II): from individual species to whole genera.</title>
        <authorList>
            <person name="Goeker M."/>
        </authorList>
    </citation>
    <scope>NUCLEOTIDE SEQUENCE [LARGE SCALE GENOMIC DNA]</scope>
    <source>
        <strain evidence="8 9">DSM 44946</strain>
    </source>
</reference>
<dbReference type="PANTHER" id="PTHR23513:SF6">
    <property type="entry name" value="MAJOR FACILITATOR SUPERFAMILY ASSOCIATED DOMAIN-CONTAINING PROTEIN"/>
    <property type="match status" value="1"/>
</dbReference>
<keyword evidence="4 7" id="KW-0812">Transmembrane</keyword>
<dbReference type="PANTHER" id="PTHR23513">
    <property type="entry name" value="INTEGRAL MEMBRANE EFFLUX PROTEIN-RELATED"/>
    <property type="match status" value="1"/>
</dbReference>
<dbReference type="GO" id="GO:0005886">
    <property type="term" value="C:plasma membrane"/>
    <property type="evidence" value="ECO:0007669"/>
    <property type="project" value="UniProtKB-SubCell"/>
</dbReference>